<dbReference type="EMBL" id="CM055111">
    <property type="protein sequence ID" value="KAJ7519710.1"/>
    <property type="molecule type" value="Genomic_DNA"/>
</dbReference>
<organism evidence="1 2">
    <name type="scientific">Diphasiastrum complanatum</name>
    <name type="common">Issler's clubmoss</name>
    <name type="synonym">Lycopodium complanatum</name>
    <dbReference type="NCBI Taxonomy" id="34168"/>
    <lineage>
        <taxon>Eukaryota</taxon>
        <taxon>Viridiplantae</taxon>
        <taxon>Streptophyta</taxon>
        <taxon>Embryophyta</taxon>
        <taxon>Tracheophyta</taxon>
        <taxon>Lycopodiopsida</taxon>
        <taxon>Lycopodiales</taxon>
        <taxon>Lycopodiaceae</taxon>
        <taxon>Lycopodioideae</taxon>
        <taxon>Diphasiastrum</taxon>
    </lineage>
</organism>
<evidence type="ECO:0000313" key="1">
    <source>
        <dbReference type="EMBL" id="KAJ7519710.1"/>
    </source>
</evidence>
<dbReference type="Proteomes" id="UP001162992">
    <property type="component" value="Chromosome 20"/>
</dbReference>
<accession>A0ACC2AQJ1</accession>
<comment type="caution">
    <text evidence="1">The sequence shown here is derived from an EMBL/GenBank/DDBJ whole genome shotgun (WGS) entry which is preliminary data.</text>
</comment>
<proteinExistence type="predicted"/>
<reference evidence="2" key="1">
    <citation type="journal article" date="2024" name="Proc. Natl. Acad. Sci. U.S.A.">
        <title>Extraordinary preservation of gene collinearity over three hundred million years revealed in homosporous lycophytes.</title>
        <authorList>
            <person name="Li C."/>
            <person name="Wickell D."/>
            <person name="Kuo L.Y."/>
            <person name="Chen X."/>
            <person name="Nie B."/>
            <person name="Liao X."/>
            <person name="Peng D."/>
            <person name="Ji J."/>
            <person name="Jenkins J."/>
            <person name="Williams M."/>
            <person name="Shu S."/>
            <person name="Plott C."/>
            <person name="Barry K."/>
            <person name="Rajasekar S."/>
            <person name="Grimwood J."/>
            <person name="Han X."/>
            <person name="Sun S."/>
            <person name="Hou Z."/>
            <person name="He W."/>
            <person name="Dai G."/>
            <person name="Sun C."/>
            <person name="Schmutz J."/>
            <person name="Leebens-Mack J.H."/>
            <person name="Li F.W."/>
            <person name="Wang L."/>
        </authorList>
    </citation>
    <scope>NUCLEOTIDE SEQUENCE [LARGE SCALE GENOMIC DNA]</scope>
    <source>
        <strain evidence="2">cv. PW_Plant_1</strain>
    </source>
</reference>
<name>A0ACC2AQJ1_DIPCM</name>
<evidence type="ECO:0000313" key="2">
    <source>
        <dbReference type="Proteomes" id="UP001162992"/>
    </source>
</evidence>
<gene>
    <name evidence="1" type="ORF">O6H91_20G052500</name>
</gene>
<sequence length="103" mass="11791">MDMECLCRVTGYRFPVIQPGEWNCPMVDMQIVNVPEMDIEIECPICLEPLIPPPTPDEIDLMLKLRPVRAHATSDLFLVLVRSNSQRLQLSYMSGVIFRSVDI</sequence>
<protein>
    <submittedName>
        <fullName evidence="1">Uncharacterized protein</fullName>
    </submittedName>
</protein>
<keyword evidence="2" id="KW-1185">Reference proteome</keyword>